<organism evidence="1 2">
    <name type="scientific">Rubripirellula lacrimiformis</name>
    <dbReference type="NCBI Taxonomy" id="1930273"/>
    <lineage>
        <taxon>Bacteria</taxon>
        <taxon>Pseudomonadati</taxon>
        <taxon>Planctomycetota</taxon>
        <taxon>Planctomycetia</taxon>
        <taxon>Pirellulales</taxon>
        <taxon>Pirellulaceae</taxon>
        <taxon>Rubripirellula</taxon>
    </lineage>
</organism>
<dbReference type="Proteomes" id="UP000318538">
    <property type="component" value="Chromosome"/>
</dbReference>
<dbReference type="OrthoDB" id="276252at2"/>
<evidence type="ECO:0008006" key="3">
    <source>
        <dbReference type="Google" id="ProtNLM"/>
    </source>
</evidence>
<proteinExistence type="predicted"/>
<dbReference type="EMBL" id="CP036525">
    <property type="protein sequence ID" value="QDT01638.1"/>
    <property type="molecule type" value="Genomic_DNA"/>
</dbReference>
<dbReference type="PANTHER" id="PTHR36456:SF1">
    <property type="entry name" value="UPF0232 PROTEIN SCO3875"/>
    <property type="match status" value="1"/>
</dbReference>
<dbReference type="AlphaFoldDB" id="A0A517N3R7"/>
<dbReference type="InterPro" id="IPR007922">
    <property type="entry name" value="DciA-like"/>
</dbReference>
<dbReference type="PANTHER" id="PTHR36456">
    <property type="entry name" value="UPF0232 PROTEIN SCO3875"/>
    <property type="match status" value="1"/>
</dbReference>
<reference evidence="1 2" key="1">
    <citation type="submission" date="2019-02" db="EMBL/GenBank/DDBJ databases">
        <title>Deep-cultivation of Planctomycetes and their phenomic and genomic characterization uncovers novel biology.</title>
        <authorList>
            <person name="Wiegand S."/>
            <person name="Jogler M."/>
            <person name="Boedeker C."/>
            <person name="Pinto D."/>
            <person name="Vollmers J."/>
            <person name="Rivas-Marin E."/>
            <person name="Kohn T."/>
            <person name="Peeters S.H."/>
            <person name="Heuer A."/>
            <person name="Rast P."/>
            <person name="Oberbeckmann S."/>
            <person name="Bunk B."/>
            <person name="Jeske O."/>
            <person name="Meyerdierks A."/>
            <person name="Storesund J.E."/>
            <person name="Kallscheuer N."/>
            <person name="Luecker S."/>
            <person name="Lage O.M."/>
            <person name="Pohl T."/>
            <person name="Merkel B.J."/>
            <person name="Hornburger P."/>
            <person name="Mueller R.-W."/>
            <person name="Bruemmer F."/>
            <person name="Labrenz M."/>
            <person name="Spormann A.M."/>
            <person name="Op den Camp H."/>
            <person name="Overmann J."/>
            <person name="Amann R."/>
            <person name="Jetten M.S.M."/>
            <person name="Mascher T."/>
            <person name="Medema M.H."/>
            <person name="Devos D.P."/>
            <person name="Kaster A.-K."/>
            <person name="Ovreas L."/>
            <person name="Rohde M."/>
            <person name="Galperin M.Y."/>
            <person name="Jogler C."/>
        </authorList>
    </citation>
    <scope>NUCLEOTIDE SEQUENCE [LARGE SCALE GENOMIC DNA]</scope>
    <source>
        <strain evidence="1 2">K22_7</strain>
    </source>
</reference>
<sequence>MSRRGYARTGVNEHLMESIRAAVGEALAESCQVGNLRAGVLQVFVSDSVTLQEMNFQKRQILRRFEKDLSGNKVTDIRFRIQAGS</sequence>
<evidence type="ECO:0000313" key="2">
    <source>
        <dbReference type="Proteomes" id="UP000318538"/>
    </source>
</evidence>
<gene>
    <name evidence="1" type="ORF">K227x_00050</name>
</gene>
<accession>A0A517N3R7</accession>
<protein>
    <recommendedName>
        <fullName evidence="3">DUF721 domain-containing protein</fullName>
    </recommendedName>
</protein>
<keyword evidence="2" id="KW-1185">Reference proteome</keyword>
<name>A0A517N3R7_9BACT</name>
<dbReference type="Pfam" id="PF05258">
    <property type="entry name" value="DciA"/>
    <property type="match status" value="1"/>
</dbReference>
<evidence type="ECO:0000313" key="1">
    <source>
        <dbReference type="EMBL" id="QDT01638.1"/>
    </source>
</evidence>
<dbReference type="KEGG" id="rlc:K227x_00050"/>